<dbReference type="AlphaFoldDB" id="A0A834PAU8"/>
<evidence type="ECO:0000313" key="3">
    <source>
        <dbReference type="Proteomes" id="UP000600918"/>
    </source>
</evidence>
<reference evidence="2" key="1">
    <citation type="journal article" date="2020" name="G3 (Bethesda)">
        <title>High-Quality Assemblies for Three Invasive Social Wasps from the &lt;i&gt;Vespula&lt;/i&gt; Genus.</title>
        <authorList>
            <person name="Harrop T.W.R."/>
            <person name="Guhlin J."/>
            <person name="McLaughlin G.M."/>
            <person name="Permina E."/>
            <person name="Stockwell P."/>
            <person name="Gilligan J."/>
            <person name="Le Lec M.F."/>
            <person name="Gruber M.A.M."/>
            <person name="Quinn O."/>
            <person name="Lovegrove M."/>
            <person name="Duncan E.J."/>
            <person name="Remnant E.J."/>
            <person name="Van Eeckhoven J."/>
            <person name="Graham B."/>
            <person name="Knapp R.A."/>
            <person name="Langford K.W."/>
            <person name="Kronenberg Z."/>
            <person name="Press M.O."/>
            <person name="Eacker S.M."/>
            <person name="Wilson-Rankin E.E."/>
            <person name="Purcell J."/>
            <person name="Lester P.J."/>
            <person name="Dearden P.K."/>
        </authorList>
    </citation>
    <scope>NUCLEOTIDE SEQUENCE</scope>
    <source>
        <strain evidence="2">Volc-1</strain>
    </source>
</reference>
<keyword evidence="3" id="KW-1185">Reference proteome</keyword>
<dbReference type="EMBL" id="JACSDY010000002">
    <property type="protein sequence ID" value="KAF7434583.1"/>
    <property type="molecule type" value="Genomic_DNA"/>
</dbReference>
<comment type="caution">
    <text evidence="2">The sequence shown here is derived from an EMBL/GenBank/DDBJ whole genome shotgun (WGS) entry which is preliminary data.</text>
</comment>
<evidence type="ECO:0000313" key="2">
    <source>
        <dbReference type="EMBL" id="KAF7434583.1"/>
    </source>
</evidence>
<organism evidence="2 3">
    <name type="scientific">Vespula pensylvanica</name>
    <name type="common">Western yellow jacket</name>
    <name type="synonym">Wasp</name>
    <dbReference type="NCBI Taxonomy" id="30213"/>
    <lineage>
        <taxon>Eukaryota</taxon>
        <taxon>Metazoa</taxon>
        <taxon>Ecdysozoa</taxon>
        <taxon>Arthropoda</taxon>
        <taxon>Hexapoda</taxon>
        <taxon>Insecta</taxon>
        <taxon>Pterygota</taxon>
        <taxon>Neoptera</taxon>
        <taxon>Endopterygota</taxon>
        <taxon>Hymenoptera</taxon>
        <taxon>Apocrita</taxon>
        <taxon>Aculeata</taxon>
        <taxon>Vespoidea</taxon>
        <taxon>Vespidae</taxon>
        <taxon>Vespinae</taxon>
        <taxon>Vespula</taxon>
    </lineage>
</organism>
<accession>A0A834PAU8</accession>
<dbReference type="Proteomes" id="UP000600918">
    <property type="component" value="Unassembled WGS sequence"/>
</dbReference>
<name>A0A834PAU8_VESPE</name>
<feature type="region of interest" description="Disordered" evidence="1">
    <location>
        <begin position="1"/>
        <end position="51"/>
    </location>
</feature>
<gene>
    <name evidence="2" type="ORF">H0235_002774</name>
</gene>
<protein>
    <submittedName>
        <fullName evidence="2">Uncharacterized protein</fullName>
    </submittedName>
</protein>
<feature type="compositionally biased region" description="Acidic residues" evidence="1">
    <location>
        <begin position="24"/>
        <end position="36"/>
    </location>
</feature>
<sequence length="72" mass="8400">MASAGARNIYERWKKKKKEKEEKKEEEEEEEEGGEGGEEKRGEETVLSGRNDSTLRIEWLSVYDCEMSEEAK</sequence>
<evidence type="ECO:0000256" key="1">
    <source>
        <dbReference type="SAM" id="MobiDB-lite"/>
    </source>
</evidence>
<proteinExistence type="predicted"/>